<evidence type="ECO:0000313" key="2">
    <source>
        <dbReference type="Proteomes" id="UP000408482"/>
    </source>
</evidence>
<proteinExistence type="predicted"/>
<protein>
    <submittedName>
        <fullName evidence="1">Uncharacterized protein</fullName>
    </submittedName>
</protein>
<gene>
    <name evidence="1" type="ORF">RSSSTS7063_00781</name>
</gene>
<sequence length="207" mass="24526">MMPCVSMDDTFATWIWEIVVCEVERPRYEAFWNLWNLLQPDIFRKCNEIKMMEKSGSEVYFVDRYAFDRLIKSYLLASEIWAENLTSWDSLKHENANFYRKAAVTIGYHPIVLYSIAYILNSIGKDTFSKEGVEWLSIIIKNNPHLKKADLPMNTQYYIEEYMSGLIKREKATLRREEHRRKQVLVVLDFLVERGSEVGFGMREDVV</sequence>
<dbReference type="Proteomes" id="UP000408482">
    <property type="component" value="Unassembled WGS sequence"/>
</dbReference>
<dbReference type="AlphaFoldDB" id="A0A564W694"/>
<keyword evidence="2" id="KW-1185">Reference proteome</keyword>
<accession>A0A564W694</accession>
<evidence type="ECO:0000313" key="1">
    <source>
        <dbReference type="EMBL" id="VUX40180.1"/>
    </source>
</evidence>
<dbReference type="EMBL" id="CABHNW010000139">
    <property type="protein sequence ID" value="VUX40180.1"/>
    <property type="molecule type" value="Genomic_DNA"/>
</dbReference>
<name>A0A564W694_9FIRM</name>
<organism evidence="1 2">
    <name type="scientific">Blautia luti</name>
    <dbReference type="NCBI Taxonomy" id="89014"/>
    <lineage>
        <taxon>Bacteria</taxon>
        <taxon>Bacillati</taxon>
        <taxon>Bacillota</taxon>
        <taxon>Clostridia</taxon>
        <taxon>Lachnospirales</taxon>
        <taxon>Lachnospiraceae</taxon>
        <taxon>Blautia</taxon>
    </lineage>
</organism>
<reference evidence="1 2" key="1">
    <citation type="submission" date="2019-07" db="EMBL/GenBank/DDBJ databases">
        <authorList>
            <person name="Hibberd C M."/>
            <person name="Gehrig L. J."/>
            <person name="Chang H.-W."/>
            <person name="Venkatesh S."/>
        </authorList>
    </citation>
    <scope>NUCLEOTIDE SEQUENCE [LARGE SCALE GENOMIC DNA]</scope>
    <source>
        <strain evidence="1">Blautia_luti_SSTS_Bg7063</strain>
    </source>
</reference>